<name>A0A5S6Q684_TRIMR</name>
<dbReference type="AlphaFoldDB" id="A0A5S6Q684"/>
<proteinExistence type="predicted"/>
<evidence type="ECO:0000256" key="1">
    <source>
        <dbReference type="SAM" id="MobiDB-lite"/>
    </source>
</evidence>
<accession>A0A5S6Q684</accession>
<feature type="region of interest" description="Disordered" evidence="1">
    <location>
        <begin position="119"/>
        <end position="180"/>
    </location>
</feature>
<evidence type="ECO:0000313" key="3">
    <source>
        <dbReference type="WBParaSite" id="TMUE_1000002700.1"/>
    </source>
</evidence>
<dbReference type="WBParaSite" id="TMUE_1000002700.1">
    <property type="protein sequence ID" value="TMUE_1000002700.1"/>
    <property type="gene ID" value="WBGene00295522"/>
</dbReference>
<keyword evidence="2" id="KW-1185">Reference proteome</keyword>
<organism evidence="2 3">
    <name type="scientific">Trichuris muris</name>
    <name type="common">Mouse whipworm</name>
    <dbReference type="NCBI Taxonomy" id="70415"/>
    <lineage>
        <taxon>Eukaryota</taxon>
        <taxon>Metazoa</taxon>
        <taxon>Ecdysozoa</taxon>
        <taxon>Nematoda</taxon>
        <taxon>Enoplea</taxon>
        <taxon>Dorylaimia</taxon>
        <taxon>Trichinellida</taxon>
        <taxon>Trichuridae</taxon>
        <taxon>Trichuris</taxon>
    </lineage>
</organism>
<evidence type="ECO:0000313" key="2">
    <source>
        <dbReference type="Proteomes" id="UP000046395"/>
    </source>
</evidence>
<sequence>MDSKCSVKSPSEEAPMSSDTSKSHRTHYRRLVSLYCKRIEAILAERGSRRLVEALLRRAQDAFECSEKLNDELTCDLDAEAELEKQLNYLQKLEQTAEAVGMFLRSQVNETLSEVLQLEDDNDGSSVSSNDTDTHGAKSAHAEAHEAERREMRQLNAEKDAALQVGHLQTDATMTAEAPDRWIDEYVAGPGKKS</sequence>
<feature type="region of interest" description="Disordered" evidence="1">
    <location>
        <begin position="1"/>
        <end position="24"/>
    </location>
</feature>
<reference evidence="3" key="1">
    <citation type="submission" date="2019-12" db="UniProtKB">
        <authorList>
            <consortium name="WormBaseParasite"/>
        </authorList>
    </citation>
    <scope>IDENTIFICATION</scope>
</reference>
<protein>
    <submittedName>
        <fullName evidence="3">Uncharacterized protein</fullName>
    </submittedName>
</protein>
<feature type="compositionally biased region" description="Basic and acidic residues" evidence="1">
    <location>
        <begin position="132"/>
        <end position="161"/>
    </location>
</feature>
<dbReference type="Proteomes" id="UP000046395">
    <property type="component" value="Unassembled WGS sequence"/>
</dbReference>